<dbReference type="EMBL" id="KV878891">
    <property type="protein sequence ID" value="OJJ87359.1"/>
    <property type="molecule type" value="Genomic_DNA"/>
</dbReference>
<organism evidence="1 2">
    <name type="scientific">Aspergillus glaucus CBS 516.65</name>
    <dbReference type="NCBI Taxonomy" id="1160497"/>
    <lineage>
        <taxon>Eukaryota</taxon>
        <taxon>Fungi</taxon>
        <taxon>Dikarya</taxon>
        <taxon>Ascomycota</taxon>
        <taxon>Pezizomycotina</taxon>
        <taxon>Eurotiomycetes</taxon>
        <taxon>Eurotiomycetidae</taxon>
        <taxon>Eurotiales</taxon>
        <taxon>Aspergillaceae</taxon>
        <taxon>Aspergillus</taxon>
        <taxon>Aspergillus subgen. Aspergillus</taxon>
    </lineage>
</organism>
<protein>
    <submittedName>
        <fullName evidence="1">Uncharacterized protein</fullName>
    </submittedName>
</protein>
<evidence type="ECO:0000313" key="1">
    <source>
        <dbReference type="EMBL" id="OJJ87359.1"/>
    </source>
</evidence>
<name>A0A1L9VTX6_ASPGL</name>
<sequence length="207" mass="22987">MASIEPHLYLTDPYRATSAPHPLPYPVEHTPVDGSDTKLQAKLKQIKNLLQEYNLPPEPHDITVTKLSKPGYPHGDEAHPGLAFEVDGTPMDIEVVHHEYRFKPSLFPILFTHLAVGAYEGIREGLVEQLCASIPSPWTMTSLFLVGPYLEKSAPAIVVMVCSGSAYNWTEIVSYIQMLIMYHDPSLSMDIDIIIIPGDINSPTNPN</sequence>
<evidence type="ECO:0000313" key="2">
    <source>
        <dbReference type="Proteomes" id="UP000184300"/>
    </source>
</evidence>
<accession>A0A1L9VTX6</accession>
<dbReference type="VEuPathDB" id="FungiDB:ASPGLDRAFT_33079"/>
<dbReference type="Proteomes" id="UP000184300">
    <property type="component" value="Unassembled WGS sequence"/>
</dbReference>
<dbReference type="GeneID" id="34460519"/>
<dbReference type="OrthoDB" id="5414143at2759"/>
<gene>
    <name evidence="1" type="ORF">ASPGLDRAFT_33079</name>
</gene>
<dbReference type="RefSeq" id="XP_022404048.1">
    <property type="nucleotide sequence ID" value="XM_022544258.1"/>
</dbReference>
<keyword evidence="2" id="KW-1185">Reference proteome</keyword>
<reference evidence="2" key="1">
    <citation type="journal article" date="2017" name="Genome Biol.">
        <title>Comparative genomics reveals high biological diversity and specific adaptations in the industrially and medically important fungal genus Aspergillus.</title>
        <authorList>
            <person name="de Vries R.P."/>
            <person name="Riley R."/>
            <person name="Wiebenga A."/>
            <person name="Aguilar-Osorio G."/>
            <person name="Amillis S."/>
            <person name="Uchima C.A."/>
            <person name="Anderluh G."/>
            <person name="Asadollahi M."/>
            <person name="Askin M."/>
            <person name="Barry K."/>
            <person name="Battaglia E."/>
            <person name="Bayram O."/>
            <person name="Benocci T."/>
            <person name="Braus-Stromeyer S.A."/>
            <person name="Caldana C."/>
            <person name="Canovas D."/>
            <person name="Cerqueira G.C."/>
            <person name="Chen F."/>
            <person name="Chen W."/>
            <person name="Choi C."/>
            <person name="Clum A."/>
            <person name="Dos Santos R.A."/>
            <person name="Damasio A.R."/>
            <person name="Diallinas G."/>
            <person name="Emri T."/>
            <person name="Fekete E."/>
            <person name="Flipphi M."/>
            <person name="Freyberg S."/>
            <person name="Gallo A."/>
            <person name="Gournas C."/>
            <person name="Habgood R."/>
            <person name="Hainaut M."/>
            <person name="Harispe M.L."/>
            <person name="Henrissat B."/>
            <person name="Hilden K.S."/>
            <person name="Hope R."/>
            <person name="Hossain A."/>
            <person name="Karabika E."/>
            <person name="Karaffa L."/>
            <person name="Karanyi Z."/>
            <person name="Krasevec N."/>
            <person name="Kuo A."/>
            <person name="Kusch H."/>
            <person name="LaButti K."/>
            <person name="Lagendijk E.L."/>
            <person name="Lapidus A."/>
            <person name="Levasseur A."/>
            <person name="Lindquist E."/>
            <person name="Lipzen A."/>
            <person name="Logrieco A.F."/>
            <person name="MacCabe A."/>
            <person name="Maekelae M.R."/>
            <person name="Malavazi I."/>
            <person name="Melin P."/>
            <person name="Meyer V."/>
            <person name="Mielnichuk N."/>
            <person name="Miskei M."/>
            <person name="Molnar A.P."/>
            <person name="Mule G."/>
            <person name="Ngan C.Y."/>
            <person name="Orejas M."/>
            <person name="Orosz E."/>
            <person name="Ouedraogo J.P."/>
            <person name="Overkamp K.M."/>
            <person name="Park H.-S."/>
            <person name="Perrone G."/>
            <person name="Piumi F."/>
            <person name="Punt P.J."/>
            <person name="Ram A.F."/>
            <person name="Ramon A."/>
            <person name="Rauscher S."/>
            <person name="Record E."/>
            <person name="Riano-Pachon D.M."/>
            <person name="Robert V."/>
            <person name="Roehrig J."/>
            <person name="Ruller R."/>
            <person name="Salamov A."/>
            <person name="Salih N.S."/>
            <person name="Samson R.A."/>
            <person name="Sandor E."/>
            <person name="Sanguinetti M."/>
            <person name="Schuetze T."/>
            <person name="Sepcic K."/>
            <person name="Shelest E."/>
            <person name="Sherlock G."/>
            <person name="Sophianopoulou V."/>
            <person name="Squina F.M."/>
            <person name="Sun H."/>
            <person name="Susca A."/>
            <person name="Todd R.B."/>
            <person name="Tsang A."/>
            <person name="Unkles S.E."/>
            <person name="van de Wiele N."/>
            <person name="van Rossen-Uffink D."/>
            <person name="Oliveira J.V."/>
            <person name="Vesth T.C."/>
            <person name="Visser J."/>
            <person name="Yu J.-H."/>
            <person name="Zhou M."/>
            <person name="Andersen M.R."/>
            <person name="Archer D.B."/>
            <person name="Baker S.E."/>
            <person name="Benoit I."/>
            <person name="Brakhage A.A."/>
            <person name="Braus G.H."/>
            <person name="Fischer R."/>
            <person name="Frisvad J.C."/>
            <person name="Goldman G.H."/>
            <person name="Houbraken J."/>
            <person name="Oakley B."/>
            <person name="Pocsi I."/>
            <person name="Scazzocchio C."/>
            <person name="Seiboth B."/>
            <person name="vanKuyk P.A."/>
            <person name="Wortman J."/>
            <person name="Dyer P.S."/>
            <person name="Grigoriev I.V."/>
        </authorList>
    </citation>
    <scope>NUCLEOTIDE SEQUENCE [LARGE SCALE GENOMIC DNA]</scope>
    <source>
        <strain evidence="2">CBS 516.65</strain>
    </source>
</reference>
<proteinExistence type="predicted"/>
<dbReference type="AlphaFoldDB" id="A0A1L9VTX6"/>